<dbReference type="GO" id="GO:0005634">
    <property type="term" value="C:nucleus"/>
    <property type="evidence" value="ECO:0007669"/>
    <property type="project" value="UniProtKB-SubCell"/>
</dbReference>
<keyword evidence="2" id="KW-0539">Nucleus</keyword>
<dbReference type="PANTHER" id="PTHR31001:SF82">
    <property type="entry name" value="ZN(II)2CYS6 TRANSCRIPTION FACTOR (EUROFUNG)"/>
    <property type="match status" value="1"/>
</dbReference>
<evidence type="ECO:0000259" key="4">
    <source>
        <dbReference type="PROSITE" id="PS50048"/>
    </source>
</evidence>
<organism evidence="5 6">
    <name type="scientific">Thyridium curvatum</name>
    <dbReference type="NCBI Taxonomy" id="1093900"/>
    <lineage>
        <taxon>Eukaryota</taxon>
        <taxon>Fungi</taxon>
        <taxon>Dikarya</taxon>
        <taxon>Ascomycota</taxon>
        <taxon>Pezizomycotina</taxon>
        <taxon>Sordariomycetes</taxon>
        <taxon>Sordariomycetidae</taxon>
        <taxon>Thyridiales</taxon>
        <taxon>Thyridiaceae</taxon>
        <taxon>Thyridium</taxon>
    </lineage>
</organism>
<dbReference type="CDD" id="cd12148">
    <property type="entry name" value="fungal_TF_MHR"/>
    <property type="match status" value="1"/>
</dbReference>
<dbReference type="Proteomes" id="UP000319257">
    <property type="component" value="Unassembled WGS sequence"/>
</dbReference>
<gene>
    <name evidence="5" type="ORF">E0L32_005286</name>
</gene>
<protein>
    <recommendedName>
        <fullName evidence="4">Zn(2)-C6 fungal-type domain-containing protein</fullName>
    </recommendedName>
</protein>
<dbReference type="PROSITE" id="PS00463">
    <property type="entry name" value="ZN2_CY6_FUNGAL_1"/>
    <property type="match status" value="1"/>
</dbReference>
<name>A0A507B7I0_9PEZI</name>
<dbReference type="SUPFAM" id="SSF57701">
    <property type="entry name" value="Zn2/Cys6 DNA-binding domain"/>
    <property type="match status" value="1"/>
</dbReference>
<dbReference type="InterPro" id="IPR001138">
    <property type="entry name" value="Zn2Cys6_DnaBD"/>
</dbReference>
<dbReference type="STRING" id="1093900.A0A507B7I0"/>
<dbReference type="AlphaFoldDB" id="A0A507B7I0"/>
<sequence length="690" mass="78073">MSAPSRRRNGSQASCEPCRKGKIRCDHQKPICGSCRRRRLESQCWYHPAPLTKRRASQQLTPTSPLTQRADESRAVQDPDEPVDSTFQRPAGREPSFKTWPFMSSFSTETPPLPVLYEIYDERTQAEQLAQTEEIVTQLKDLSVIERIIHEYYSFAQVALVRKPILMKLLELLCKSPITAPFVTGQRSSEDLRRLAQNVLRTTASPVTVVESLDVEGFCSLFCGKSLRIEVLGCLYALAARISLYRLSEDPDRTDDFIRRMTRCAQLSNRLFREVSSQPNDVSIWMAHEVMGLTDLMEGDASLRAWRQIGDIATDLYAFGLNREASYTTDSAPFFLRETRREVFVRIYHIDKLYATVFNRPPQLSSRFKDCRAPFDLPDDVLFSSDYAALIRERDELTDDGWNKDQGYRNTTWARMRYIMADFMEETCECQFRTIQPSDHPKLRDISRRCHEAWNALPSHLRYTPDCWHSKLARNACLILAKAYLQFLHIQFQLYRLIDEGSPPSPELLRTSSAMLKTVVQIEKVLPRAFSSPRELPGMILCYGMPTAVILVTALQDALQDPSKTLPPGLSKSSIIRNLSVLICQLETATHQEEANHTVCIQAAKALSRKLDQILDESAVPEPVTPTSADASAGHTVPALSTPAHAVPIGIGQATDLDAVLLNPTFDDFDLENWAVDLDLGAANSGWEMF</sequence>
<evidence type="ECO:0000256" key="2">
    <source>
        <dbReference type="ARBA" id="ARBA00023242"/>
    </source>
</evidence>
<evidence type="ECO:0000313" key="6">
    <source>
        <dbReference type="Proteomes" id="UP000319257"/>
    </source>
</evidence>
<dbReference type="PROSITE" id="PS50048">
    <property type="entry name" value="ZN2_CY6_FUNGAL_2"/>
    <property type="match status" value="1"/>
</dbReference>
<evidence type="ECO:0000313" key="5">
    <source>
        <dbReference type="EMBL" id="TPX14594.1"/>
    </source>
</evidence>
<dbReference type="InterPro" id="IPR036864">
    <property type="entry name" value="Zn2-C6_fun-type_DNA-bd_sf"/>
</dbReference>
<reference evidence="5 6" key="1">
    <citation type="submission" date="2019-06" db="EMBL/GenBank/DDBJ databases">
        <title>Draft genome sequence of the filamentous fungus Phialemoniopsis curvata isolated from diesel fuel.</title>
        <authorList>
            <person name="Varaljay V.A."/>
            <person name="Lyon W.J."/>
            <person name="Crouch A.L."/>
            <person name="Drake C.E."/>
            <person name="Hollomon J.M."/>
            <person name="Nadeau L.J."/>
            <person name="Nunn H.S."/>
            <person name="Stevenson B.S."/>
            <person name="Bojanowski C.L."/>
            <person name="Crookes-Goodson W.J."/>
        </authorList>
    </citation>
    <scope>NUCLEOTIDE SEQUENCE [LARGE SCALE GENOMIC DNA]</scope>
    <source>
        <strain evidence="5 6">D216</strain>
    </source>
</reference>
<feature type="region of interest" description="Disordered" evidence="3">
    <location>
        <begin position="55"/>
        <end position="96"/>
    </location>
</feature>
<dbReference type="InterPro" id="IPR050613">
    <property type="entry name" value="Sec_Metabolite_Reg"/>
</dbReference>
<evidence type="ECO:0000256" key="3">
    <source>
        <dbReference type="SAM" id="MobiDB-lite"/>
    </source>
</evidence>
<dbReference type="Gene3D" id="4.10.240.10">
    <property type="entry name" value="Zn(2)-C6 fungal-type DNA-binding domain"/>
    <property type="match status" value="1"/>
</dbReference>
<dbReference type="CDD" id="cd00067">
    <property type="entry name" value="GAL4"/>
    <property type="match status" value="1"/>
</dbReference>
<feature type="compositionally biased region" description="Polar residues" evidence="3">
    <location>
        <begin position="57"/>
        <end position="67"/>
    </location>
</feature>
<comment type="caution">
    <text evidence="5">The sequence shown here is derived from an EMBL/GenBank/DDBJ whole genome shotgun (WGS) entry which is preliminary data.</text>
</comment>
<dbReference type="InParanoid" id="A0A507B7I0"/>
<dbReference type="GeneID" id="41972733"/>
<evidence type="ECO:0000256" key="1">
    <source>
        <dbReference type="ARBA" id="ARBA00004123"/>
    </source>
</evidence>
<dbReference type="GO" id="GO:0000981">
    <property type="term" value="F:DNA-binding transcription factor activity, RNA polymerase II-specific"/>
    <property type="evidence" value="ECO:0007669"/>
    <property type="project" value="InterPro"/>
</dbReference>
<dbReference type="PANTHER" id="PTHR31001">
    <property type="entry name" value="UNCHARACTERIZED TRANSCRIPTIONAL REGULATORY PROTEIN"/>
    <property type="match status" value="1"/>
</dbReference>
<proteinExistence type="predicted"/>
<dbReference type="RefSeq" id="XP_030996305.1">
    <property type="nucleotide sequence ID" value="XM_031139790.1"/>
</dbReference>
<dbReference type="GO" id="GO:0008270">
    <property type="term" value="F:zinc ion binding"/>
    <property type="evidence" value="ECO:0007669"/>
    <property type="project" value="InterPro"/>
</dbReference>
<accession>A0A507B7I0</accession>
<keyword evidence="6" id="KW-1185">Reference proteome</keyword>
<dbReference type="SMART" id="SM00066">
    <property type="entry name" value="GAL4"/>
    <property type="match status" value="1"/>
</dbReference>
<comment type="subcellular location">
    <subcellularLocation>
        <location evidence="1">Nucleus</location>
    </subcellularLocation>
</comment>
<dbReference type="Pfam" id="PF00172">
    <property type="entry name" value="Zn_clus"/>
    <property type="match status" value="1"/>
</dbReference>
<dbReference type="OrthoDB" id="4898680at2759"/>
<feature type="region of interest" description="Disordered" evidence="3">
    <location>
        <begin position="1"/>
        <end position="20"/>
    </location>
</feature>
<dbReference type="EMBL" id="SKBQ01000027">
    <property type="protein sequence ID" value="TPX14594.1"/>
    <property type="molecule type" value="Genomic_DNA"/>
</dbReference>
<feature type="domain" description="Zn(2)-C6 fungal-type" evidence="4">
    <location>
        <begin position="14"/>
        <end position="46"/>
    </location>
</feature>